<feature type="region of interest" description="Disordered" evidence="1">
    <location>
        <begin position="1"/>
        <end position="20"/>
    </location>
</feature>
<gene>
    <name evidence="2" type="ORF">Rhe02_35320</name>
</gene>
<protein>
    <submittedName>
        <fullName evidence="2">Uncharacterized protein</fullName>
    </submittedName>
</protein>
<comment type="caution">
    <text evidence="2">The sequence shown here is derived from an EMBL/GenBank/DDBJ whole genome shotgun (WGS) entry which is preliminary data.</text>
</comment>
<dbReference type="Proteomes" id="UP000612899">
    <property type="component" value="Unassembled WGS sequence"/>
</dbReference>
<accession>A0A8J3Q9E6</accession>
<proteinExistence type="predicted"/>
<feature type="compositionally biased region" description="Basic and acidic residues" evidence="1">
    <location>
        <begin position="1"/>
        <end position="10"/>
    </location>
</feature>
<dbReference type="AlphaFoldDB" id="A0A8J3Q9E6"/>
<evidence type="ECO:0000313" key="3">
    <source>
        <dbReference type="Proteomes" id="UP000612899"/>
    </source>
</evidence>
<evidence type="ECO:0000256" key="1">
    <source>
        <dbReference type="SAM" id="MobiDB-lite"/>
    </source>
</evidence>
<sequence>MRDARGRRPDPGPSAPPVTASQGCETVIAWLLRVNRIYGKDESLAVAARFIRAFSGGPEGIPASESQISRWERATLRVTPGVIRRYEQVLDLCDGRIGAVAHTLYRESLGRLGPPALRAAVNADDGAARDGLSQLLDRALGAEVMSGRDWDELSAGLWTVPVLLHPRRLFDQLADRLLGEMLIAEGTAWLLRCEAINRLLGVRDGTFAVIEACTTVIEDHRSQILIEPMALLEMTPHPAAASQLLRQIDCPGNDHALRAAWWAVAEKAGRGHFRPEQLHQLSSAAADTLQDNSSHLACRVAAAETVRQVLPAATPATRRMLTKATKDDLVTNNVLRSGRTCARETVQAVAHRLGDSALALMHQGILRRDPVLTWLITEMLFHPQGTRRVVAAQAIAATPYRPALARAIAHELGKSATLANPTLATPLVQALGHLGGAPEIPLVWRLLLSRNLPAPISESAAWIVGHLRAEPDTHPWPHAVSRLLRERDNPLRCDAKALLYSLGTAGRRHDLTNLLTAPDLHPDLRTAAQWWLNIPEIIQRSAQS</sequence>
<dbReference type="RefSeq" id="WP_203909312.1">
    <property type="nucleotide sequence ID" value="NZ_BONY01000019.1"/>
</dbReference>
<name>A0A8J3Q9E6_9ACTN</name>
<organism evidence="2 3">
    <name type="scientific">Rhizocola hellebori</name>
    <dbReference type="NCBI Taxonomy" id="1392758"/>
    <lineage>
        <taxon>Bacteria</taxon>
        <taxon>Bacillati</taxon>
        <taxon>Actinomycetota</taxon>
        <taxon>Actinomycetes</taxon>
        <taxon>Micromonosporales</taxon>
        <taxon>Micromonosporaceae</taxon>
        <taxon>Rhizocola</taxon>
    </lineage>
</organism>
<keyword evidence="3" id="KW-1185">Reference proteome</keyword>
<evidence type="ECO:0000313" key="2">
    <source>
        <dbReference type="EMBL" id="GIH05465.1"/>
    </source>
</evidence>
<dbReference type="PROSITE" id="PS51257">
    <property type="entry name" value="PROKAR_LIPOPROTEIN"/>
    <property type="match status" value="1"/>
</dbReference>
<dbReference type="EMBL" id="BONY01000019">
    <property type="protein sequence ID" value="GIH05465.1"/>
    <property type="molecule type" value="Genomic_DNA"/>
</dbReference>
<reference evidence="2" key="1">
    <citation type="submission" date="2021-01" db="EMBL/GenBank/DDBJ databases">
        <title>Whole genome shotgun sequence of Rhizocola hellebori NBRC 109834.</title>
        <authorList>
            <person name="Komaki H."/>
            <person name="Tamura T."/>
        </authorList>
    </citation>
    <scope>NUCLEOTIDE SEQUENCE</scope>
    <source>
        <strain evidence="2">NBRC 109834</strain>
    </source>
</reference>